<gene>
    <name evidence="1" type="ORF">ERS852448_01794</name>
</gene>
<evidence type="ECO:0000313" key="2">
    <source>
        <dbReference type="Proteomes" id="UP000095492"/>
    </source>
</evidence>
<dbReference type="GeneID" id="97392620"/>
<dbReference type="AlphaFoldDB" id="A0A173TZV5"/>
<dbReference type="EMBL" id="CYYA01000011">
    <property type="protein sequence ID" value="CUN08363.1"/>
    <property type="molecule type" value="Genomic_DNA"/>
</dbReference>
<accession>A0A173TZV5</accession>
<dbReference type="Proteomes" id="UP000095492">
    <property type="component" value="Unassembled WGS sequence"/>
</dbReference>
<reference evidence="1 2" key="1">
    <citation type="submission" date="2015-09" db="EMBL/GenBank/DDBJ databases">
        <authorList>
            <consortium name="Pathogen Informatics"/>
        </authorList>
    </citation>
    <scope>NUCLEOTIDE SEQUENCE [LARGE SCALE GENOMIC DNA]</scope>
    <source>
        <strain evidence="1 2">2789STDY5608891</strain>
    </source>
</reference>
<dbReference type="OrthoDB" id="1779328at2"/>
<name>A0A173TZV5_EUBRA</name>
<organism evidence="1 2">
    <name type="scientific">Eubacterium ramulus</name>
    <dbReference type="NCBI Taxonomy" id="39490"/>
    <lineage>
        <taxon>Bacteria</taxon>
        <taxon>Bacillati</taxon>
        <taxon>Bacillota</taxon>
        <taxon>Clostridia</taxon>
        <taxon>Eubacteriales</taxon>
        <taxon>Eubacteriaceae</taxon>
        <taxon>Eubacterium</taxon>
    </lineage>
</organism>
<protein>
    <submittedName>
        <fullName evidence="1">Uncharacterized protein</fullName>
    </submittedName>
</protein>
<dbReference type="STRING" id="39490.ERS852448_01794"/>
<evidence type="ECO:0000313" key="1">
    <source>
        <dbReference type="EMBL" id="CUN08363.1"/>
    </source>
</evidence>
<dbReference type="RefSeq" id="WP_055290360.1">
    <property type="nucleotide sequence ID" value="NZ_CP173382.1"/>
</dbReference>
<proteinExistence type="predicted"/>
<sequence length="67" mass="7786">MSSDTITLELDKYESGVVFHSLKDKRNQMLKEGKDTELVDDVLMKVIEKIEVPPDKGKRGRRSHEER</sequence>